<evidence type="ECO:0000313" key="3">
    <source>
        <dbReference type="Proteomes" id="UP000252254"/>
    </source>
</evidence>
<dbReference type="OrthoDB" id="2193366at2"/>
<accession>A0A366EDG6</accession>
<keyword evidence="1" id="KW-0812">Transmembrane</keyword>
<keyword evidence="3" id="KW-1185">Reference proteome</keyword>
<dbReference type="EMBL" id="QNRI01000002">
    <property type="protein sequence ID" value="RBP00454.1"/>
    <property type="molecule type" value="Genomic_DNA"/>
</dbReference>
<keyword evidence="1" id="KW-0472">Membrane</keyword>
<gene>
    <name evidence="2" type="ORF">DES48_102217</name>
</gene>
<keyword evidence="1" id="KW-1133">Transmembrane helix</keyword>
<comment type="caution">
    <text evidence="2">The sequence shown here is derived from an EMBL/GenBank/DDBJ whole genome shotgun (WGS) entry which is preliminary data.</text>
</comment>
<organism evidence="2 3">
    <name type="scientific">Paraliobacillus ryukyuensis</name>
    <dbReference type="NCBI Taxonomy" id="200904"/>
    <lineage>
        <taxon>Bacteria</taxon>
        <taxon>Bacillati</taxon>
        <taxon>Bacillota</taxon>
        <taxon>Bacilli</taxon>
        <taxon>Bacillales</taxon>
        <taxon>Bacillaceae</taxon>
        <taxon>Paraliobacillus</taxon>
    </lineage>
</organism>
<evidence type="ECO:0000256" key="1">
    <source>
        <dbReference type="SAM" id="Phobius"/>
    </source>
</evidence>
<feature type="transmembrane region" description="Helical" evidence="1">
    <location>
        <begin position="69"/>
        <end position="86"/>
    </location>
</feature>
<dbReference type="STRING" id="200904.GCA_900168775_00490"/>
<dbReference type="RefSeq" id="WP_113867170.1">
    <property type="nucleotide sequence ID" value="NZ_BAABQN010000002.1"/>
</dbReference>
<reference evidence="2 3" key="1">
    <citation type="submission" date="2018-06" db="EMBL/GenBank/DDBJ databases">
        <title>Genomic Encyclopedia of Type Strains, Phase IV (KMG-IV): sequencing the most valuable type-strain genomes for metagenomic binning, comparative biology and taxonomic classification.</title>
        <authorList>
            <person name="Goeker M."/>
        </authorList>
    </citation>
    <scope>NUCLEOTIDE SEQUENCE [LARGE SCALE GENOMIC DNA]</scope>
    <source>
        <strain evidence="2 3">DSM 15140</strain>
    </source>
</reference>
<dbReference type="AlphaFoldDB" id="A0A366EDG6"/>
<sequence>MSKTWTNVLRIFSFAIAFVFWGLQLACLVVQARYQAEYIDDRLFYLFNIIVTVALTVALLLTFKKRLNILIGSIAAFFIIFQFIQLQGIKDVTSISPDFNHVFSIKQNGASDATYYRSYYRLLGKPKEDLSYQIKGKGNIKWITNDIAVFTSQSETNGVQQFVGTYGARGDSVAYTYVSTQIRGTWKNDDTTVTASMDGVLITHGDQTTSFEWEQAKQFGTLTLVLTENNEAKWTIGLAEDFYYDQNTPDPPVGSIVLYQATMNKVEPVTLEYTGEA</sequence>
<feature type="transmembrane region" description="Helical" evidence="1">
    <location>
        <begin position="12"/>
        <end position="31"/>
    </location>
</feature>
<dbReference type="Proteomes" id="UP000252254">
    <property type="component" value="Unassembled WGS sequence"/>
</dbReference>
<name>A0A366EDG6_9BACI</name>
<evidence type="ECO:0000313" key="2">
    <source>
        <dbReference type="EMBL" id="RBP00454.1"/>
    </source>
</evidence>
<protein>
    <submittedName>
        <fullName evidence="2">Uncharacterized protein</fullName>
    </submittedName>
</protein>
<proteinExistence type="predicted"/>
<feature type="transmembrane region" description="Helical" evidence="1">
    <location>
        <begin position="43"/>
        <end position="63"/>
    </location>
</feature>